<dbReference type="PANTHER" id="PTHR21015:SF22">
    <property type="entry name" value="GLYCOSYLTRANSFERASE"/>
    <property type="match status" value="1"/>
</dbReference>
<sequence length="408" mass="42305">MIGYYVHHQGSGHLNRARTVAAHCPVPVTGLSTLPEPQDWPWPGLWVRLPRDDDGDSSGFGDVTAGGRLHWAPVGHAGFRGRMALIARWIEEASPRLLMSDVSVEVALLARLLGTPVAVAAMRGERTDPPHRMAYDLAGLLLAPWPAALPEPGWPAHWTAKTVHTGAFSRFDGRPRPARAPGRTDLSLTDLSRTDRSSTPRRVLLLMGSGGTDVSPGEVKAARAATPGWEWTTLGGADGGWSADPWPALCAADVVVTHAGQNALAECAAARRPAVVVPQERPFGEQAATARALTRGRLAVVVPHWPPAESWPALLEQAHARGGDRWSLWAPGDGATRAATALTDAAGEATGAGPPPTGRAAGAGAAEDAGAVRDTGAAGDASEVRGTGAVRDPGAVGNSGAVRDTGAP</sequence>
<organism evidence="3 4">
    <name type="scientific">Streptomyces tauricus</name>
    <dbReference type="NCBI Taxonomy" id="68274"/>
    <lineage>
        <taxon>Bacteria</taxon>
        <taxon>Bacillati</taxon>
        <taxon>Actinomycetota</taxon>
        <taxon>Actinomycetes</taxon>
        <taxon>Kitasatosporales</taxon>
        <taxon>Streptomycetaceae</taxon>
        <taxon>Streptomyces</taxon>
        <taxon>Streptomyces aurantiacus group</taxon>
    </lineage>
</organism>
<gene>
    <name evidence="3" type="ORF">OG288_11930</name>
</gene>
<dbReference type="Proteomes" id="UP001432166">
    <property type="component" value="Chromosome"/>
</dbReference>
<dbReference type="RefSeq" id="WP_328937391.1">
    <property type="nucleotide sequence ID" value="NZ_CP108133.1"/>
</dbReference>
<keyword evidence="3" id="KW-0808">Transferase</keyword>
<protein>
    <submittedName>
        <fullName evidence="3">Glycosyl transferase</fullName>
    </submittedName>
</protein>
<feature type="region of interest" description="Disordered" evidence="1">
    <location>
        <begin position="347"/>
        <end position="408"/>
    </location>
</feature>
<feature type="region of interest" description="Disordered" evidence="1">
    <location>
        <begin position="169"/>
        <end position="197"/>
    </location>
</feature>
<dbReference type="PANTHER" id="PTHR21015">
    <property type="entry name" value="UDP-N-ACETYLGLUCOSAMINE--N-ACETYLMURAMYL-(PENTAPEPTIDE) PYROPHOSPHORYL-UNDECAPRENOL N-ACETYLGLUCOSAMINE TRANSFERASE 1"/>
    <property type="match status" value="1"/>
</dbReference>
<proteinExistence type="predicted"/>
<evidence type="ECO:0000259" key="2">
    <source>
        <dbReference type="Pfam" id="PF04101"/>
    </source>
</evidence>
<evidence type="ECO:0000256" key="1">
    <source>
        <dbReference type="SAM" id="MobiDB-lite"/>
    </source>
</evidence>
<feature type="domain" description="Glycosyl transferase family 28 C-terminal" evidence="2">
    <location>
        <begin position="249"/>
        <end position="299"/>
    </location>
</feature>
<dbReference type="SUPFAM" id="SSF53756">
    <property type="entry name" value="UDP-Glycosyltransferase/glycogen phosphorylase"/>
    <property type="match status" value="1"/>
</dbReference>
<dbReference type="EMBL" id="CP108133">
    <property type="protein sequence ID" value="WTP48950.1"/>
    <property type="molecule type" value="Genomic_DNA"/>
</dbReference>
<name>A0ABZ1JBP1_9ACTN</name>
<evidence type="ECO:0000313" key="4">
    <source>
        <dbReference type="Proteomes" id="UP001432166"/>
    </source>
</evidence>
<keyword evidence="4" id="KW-1185">Reference proteome</keyword>
<dbReference type="Pfam" id="PF04101">
    <property type="entry name" value="Glyco_tran_28_C"/>
    <property type="match status" value="1"/>
</dbReference>
<dbReference type="Gene3D" id="3.40.50.2000">
    <property type="entry name" value="Glycogen Phosphorylase B"/>
    <property type="match status" value="1"/>
</dbReference>
<dbReference type="GO" id="GO:0016740">
    <property type="term" value="F:transferase activity"/>
    <property type="evidence" value="ECO:0007669"/>
    <property type="project" value="UniProtKB-KW"/>
</dbReference>
<reference evidence="3" key="1">
    <citation type="submission" date="2022-10" db="EMBL/GenBank/DDBJ databases">
        <title>The complete genomes of actinobacterial strains from the NBC collection.</title>
        <authorList>
            <person name="Joergensen T.S."/>
            <person name="Alvarez Arevalo M."/>
            <person name="Sterndorff E.B."/>
            <person name="Faurdal D."/>
            <person name="Vuksanovic O."/>
            <person name="Mourched A.-S."/>
            <person name="Charusanti P."/>
            <person name="Shaw S."/>
            <person name="Blin K."/>
            <person name="Weber T."/>
        </authorList>
    </citation>
    <scope>NUCLEOTIDE SEQUENCE</scope>
    <source>
        <strain evidence="3">NBC_00189</strain>
    </source>
</reference>
<evidence type="ECO:0000313" key="3">
    <source>
        <dbReference type="EMBL" id="WTP48950.1"/>
    </source>
</evidence>
<accession>A0ABZ1JBP1</accession>
<feature type="compositionally biased region" description="Low complexity" evidence="1">
    <location>
        <begin position="347"/>
        <end position="369"/>
    </location>
</feature>
<dbReference type="InterPro" id="IPR007235">
    <property type="entry name" value="Glyco_trans_28_C"/>
</dbReference>